<proteinExistence type="predicted"/>
<reference evidence="2" key="1">
    <citation type="submission" date="2016-10" db="EMBL/GenBank/DDBJ databases">
        <authorList>
            <person name="Varghese N."/>
        </authorList>
    </citation>
    <scope>NUCLEOTIDE SEQUENCE [LARGE SCALE GENOMIC DNA]</scope>
    <source>
        <strain evidence="2">DSM 17980</strain>
    </source>
</reference>
<dbReference type="RefSeq" id="WP_074956879.1">
    <property type="nucleotide sequence ID" value="NZ_FPBV01000064.1"/>
</dbReference>
<evidence type="ECO:0000313" key="2">
    <source>
        <dbReference type="Proteomes" id="UP000183508"/>
    </source>
</evidence>
<name>A0A1I7LJ77_9BACL</name>
<evidence type="ECO:0000313" key="1">
    <source>
        <dbReference type="EMBL" id="SFV09693.1"/>
    </source>
</evidence>
<dbReference type="STRING" id="392015.SAMN05421543_1644"/>
<sequence length="126" mass="14522">MRAWELLLVILTFIPGSVAFFETVTGQRDKRERSCVMKAISQVWPDVVSFKETHDQNYPDIVKCQVLRRNGTEFKAFLKRTSDGYEVLGVRGYEDNVKPGVLFREVEPMSSNQVKNRPVAKKIEAR</sequence>
<organism evidence="1 2">
    <name type="scientific">Alicyclobacillus macrosporangiidus</name>
    <dbReference type="NCBI Taxonomy" id="392015"/>
    <lineage>
        <taxon>Bacteria</taxon>
        <taxon>Bacillati</taxon>
        <taxon>Bacillota</taxon>
        <taxon>Bacilli</taxon>
        <taxon>Bacillales</taxon>
        <taxon>Alicyclobacillaceae</taxon>
        <taxon>Alicyclobacillus</taxon>
    </lineage>
</organism>
<gene>
    <name evidence="1" type="ORF">SAMN05421543_1644</name>
</gene>
<keyword evidence="2" id="KW-1185">Reference proteome</keyword>
<protein>
    <submittedName>
        <fullName evidence="1">Uncharacterized protein</fullName>
    </submittedName>
</protein>
<dbReference type="OrthoDB" id="2378698at2"/>
<dbReference type="Proteomes" id="UP000183508">
    <property type="component" value="Unassembled WGS sequence"/>
</dbReference>
<dbReference type="AlphaFoldDB" id="A0A1I7LJ77"/>
<accession>A0A1I7LJ77</accession>
<dbReference type="EMBL" id="FPBV01000064">
    <property type="protein sequence ID" value="SFV09693.1"/>
    <property type="molecule type" value="Genomic_DNA"/>
</dbReference>